<accession>A0A9P9KUJ7</accession>
<proteinExistence type="predicted"/>
<feature type="region of interest" description="Disordered" evidence="1">
    <location>
        <begin position="431"/>
        <end position="470"/>
    </location>
</feature>
<evidence type="ECO:0000313" key="3">
    <source>
        <dbReference type="Proteomes" id="UP000736672"/>
    </source>
</evidence>
<sequence>MVSVQIPLDLLDSSVTGIYMENLISYWFDQGLTPEHSKVLASVLSRATIRNELFVKCLEKEKGVFQTVRNQMMRSLDIWEEVPAWDEVWRLKLAFDRDRKTDWSDNVKLYTVIVCKLLPEMIMERKEHEDVWHTRRGIHDPLHFGETPEWYQEKFKQYQARQAKREESRQRDQEAILRYRALTRGAFDPKASDFIQQLELPLTEDDLRILVEEPCKCPIRWLMILREGGFTDWLYERADPWQPPDFSSRQQKKPSSSSPSTKTPLFGSASNALFGSASNALFGSTSPLPPDFTSSASKASLSGRLPIFGNPSNTTVFGGTSPLLPDFTSSASKASSSTKAPLFGSASNALFGAPPLPPDFTSSASKASSSGRLPLFGSASNALFGAPPLPPDFTSSASKAPSYTSVFKGPSPLPPYVASLVSKALPSTEAPAFATREHGSPVSVSQGPEQVKSGGNLGATVSDSVASEGS</sequence>
<dbReference type="OrthoDB" id="5106199at2759"/>
<dbReference type="EMBL" id="JAGTJS010000005">
    <property type="protein sequence ID" value="KAH7268729.1"/>
    <property type="molecule type" value="Genomic_DNA"/>
</dbReference>
<protein>
    <submittedName>
        <fullName evidence="2">Uncharacterized protein</fullName>
    </submittedName>
</protein>
<reference evidence="2" key="1">
    <citation type="journal article" date="2021" name="Nat. Commun.">
        <title>Genetic determinants of endophytism in the Arabidopsis root mycobiome.</title>
        <authorList>
            <person name="Mesny F."/>
            <person name="Miyauchi S."/>
            <person name="Thiergart T."/>
            <person name="Pickel B."/>
            <person name="Atanasova L."/>
            <person name="Karlsson M."/>
            <person name="Huettel B."/>
            <person name="Barry K.W."/>
            <person name="Haridas S."/>
            <person name="Chen C."/>
            <person name="Bauer D."/>
            <person name="Andreopoulos W."/>
            <person name="Pangilinan J."/>
            <person name="LaButti K."/>
            <person name="Riley R."/>
            <person name="Lipzen A."/>
            <person name="Clum A."/>
            <person name="Drula E."/>
            <person name="Henrissat B."/>
            <person name="Kohler A."/>
            <person name="Grigoriev I.V."/>
            <person name="Martin F.M."/>
            <person name="Hacquard S."/>
        </authorList>
    </citation>
    <scope>NUCLEOTIDE SEQUENCE</scope>
    <source>
        <strain evidence="2">FSSC 5 MPI-SDFR-AT-0091</strain>
    </source>
</reference>
<evidence type="ECO:0000256" key="1">
    <source>
        <dbReference type="SAM" id="MobiDB-lite"/>
    </source>
</evidence>
<feature type="compositionally biased region" description="Polar residues" evidence="1">
    <location>
        <begin position="459"/>
        <end position="470"/>
    </location>
</feature>
<dbReference type="Proteomes" id="UP000736672">
    <property type="component" value="Unassembled WGS sequence"/>
</dbReference>
<organism evidence="2 3">
    <name type="scientific">Fusarium solani</name>
    <name type="common">Filamentous fungus</name>
    <dbReference type="NCBI Taxonomy" id="169388"/>
    <lineage>
        <taxon>Eukaryota</taxon>
        <taxon>Fungi</taxon>
        <taxon>Dikarya</taxon>
        <taxon>Ascomycota</taxon>
        <taxon>Pezizomycotina</taxon>
        <taxon>Sordariomycetes</taxon>
        <taxon>Hypocreomycetidae</taxon>
        <taxon>Hypocreales</taxon>
        <taxon>Nectriaceae</taxon>
        <taxon>Fusarium</taxon>
        <taxon>Fusarium solani species complex</taxon>
    </lineage>
</organism>
<feature type="compositionally biased region" description="Low complexity" evidence="1">
    <location>
        <begin position="247"/>
        <end position="264"/>
    </location>
</feature>
<keyword evidence="3" id="KW-1185">Reference proteome</keyword>
<feature type="region of interest" description="Disordered" evidence="1">
    <location>
        <begin position="244"/>
        <end position="264"/>
    </location>
</feature>
<evidence type="ECO:0000313" key="2">
    <source>
        <dbReference type="EMBL" id="KAH7268729.1"/>
    </source>
</evidence>
<comment type="caution">
    <text evidence="2">The sequence shown here is derived from an EMBL/GenBank/DDBJ whole genome shotgun (WGS) entry which is preliminary data.</text>
</comment>
<name>A0A9P9KUJ7_FUSSL</name>
<dbReference type="AlphaFoldDB" id="A0A9P9KUJ7"/>
<gene>
    <name evidence="2" type="ORF">B0J15DRAFT_232370</name>
</gene>